<evidence type="ECO:0000313" key="14">
    <source>
        <dbReference type="EMBL" id="PHO21658.1"/>
    </source>
</evidence>
<dbReference type="RefSeq" id="WP_005541120.1">
    <property type="nucleotide sequence ID" value="NZ_CP012958.1"/>
</dbReference>
<dbReference type="InterPro" id="IPR050298">
    <property type="entry name" value="Gram-neg_bact_OMP"/>
</dbReference>
<evidence type="ECO:0000313" key="16">
    <source>
        <dbReference type="Proteomes" id="UP000072236"/>
    </source>
</evidence>
<reference evidence="14 17" key="2">
    <citation type="submission" date="2017-10" db="EMBL/GenBank/DDBJ databases">
        <title>Draft genome sequences of Aggregatibacter actinomycetemcomitans strains 310a and 310b.</title>
        <authorList>
            <person name="May A.C."/>
            <person name="Ohta H."/>
            <person name="Maeda H."/>
            <person name="Kokeguchi S."/>
            <person name="Cugini C."/>
        </authorList>
    </citation>
    <scope>NUCLEOTIDE SEQUENCE [LARGE SCALE GENOMIC DNA]</scope>
    <source>
        <strain evidence="14 17">310b</strain>
    </source>
</reference>
<evidence type="ECO:0000256" key="8">
    <source>
        <dbReference type="ARBA" id="ARBA00023114"/>
    </source>
</evidence>
<dbReference type="PRINTS" id="PR00183">
    <property type="entry name" value="ECOLIPORIN"/>
</dbReference>
<dbReference type="Proteomes" id="UP000072236">
    <property type="component" value="Chromosome"/>
</dbReference>
<dbReference type="GeneID" id="77211497"/>
<keyword evidence="9" id="KW-0472">Membrane</keyword>
<keyword evidence="6 11" id="KW-0732">Signal</keyword>
<evidence type="ECO:0000313" key="13">
    <source>
        <dbReference type="EMBL" id="AMQ93476.1"/>
    </source>
</evidence>
<keyword evidence="5" id="KW-0812">Transmembrane</keyword>
<evidence type="ECO:0000256" key="5">
    <source>
        <dbReference type="ARBA" id="ARBA00022692"/>
    </source>
</evidence>
<dbReference type="PANTHER" id="PTHR34501:SF2">
    <property type="entry name" value="OUTER MEMBRANE PORIN F-RELATED"/>
    <property type="match status" value="1"/>
</dbReference>
<keyword evidence="4" id="KW-1134">Transmembrane beta strand</keyword>
<dbReference type="EMBL" id="VSED01000002">
    <property type="protein sequence ID" value="TYA39914.1"/>
    <property type="molecule type" value="Genomic_DNA"/>
</dbReference>
<dbReference type="InterPro" id="IPR023614">
    <property type="entry name" value="Porin_dom_sf"/>
</dbReference>
<keyword evidence="8" id="KW-0626">Porin</keyword>
<dbReference type="PANTHER" id="PTHR34501">
    <property type="entry name" value="PROTEIN YDDL-RELATED"/>
    <property type="match status" value="1"/>
</dbReference>
<name>A0A142FYJ6_AGGAC</name>
<dbReference type="Proteomes" id="UP000323012">
    <property type="component" value="Unassembled WGS sequence"/>
</dbReference>
<dbReference type="CDD" id="cd00342">
    <property type="entry name" value="gram_neg_porins"/>
    <property type="match status" value="1"/>
</dbReference>
<dbReference type="GO" id="GO:0015288">
    <property type="term" value="F:porin activity"/>
    <property type="evidence" value="ECO:0007669"/>
    <property type="project" value="UniProtKB-KW"/>
</dbReference>
<keyword evidence="10" id="KW-0998">Cell outer membrane</keyword>
<protein>
    <submittedName>
        <fullName evidence="15">Porin</fullName>
    </submittedName>
</protein>
<evidence type="ECO:0000256" key="2">
    <source>
        <dbReference type="ARBA" id="ARBA00007539"/>
    </source>
</evidence>
<sequence>MKKTVIALAIAALAATGTASAVKVYNQDGTKVELGGSMRIFLGKLGKNQRGDLVNDGSRIKIKASQELDNGLSAFVSYELRFEREALKNKQKASNNFGDPTTRKLFVGLGFKDVGELSFGRQSTNADDVLGDSLYYGSGDLSDLTTRSDKSVKFRSADFNGFSFGVDYLFGNAEKYKGTANANRYKNGYGVAAFYNYDFAENHKIDFGATYAVDQYDTLTSSSTNRKEHKWLLATHYQLDALKLGVAYGQYHSKTKGVEAVKTRYIFLEGKYDLNELTGIPTTFGLQWERKSAKQTSAAPSHIENHYIVNVDYEFNKHVIPYVSYIRATDKDDKIRKNENIYGAGLRVFF</sequence>
<evidence type="ECO:0000256" key="7">
    <source>
        <dbReference type="ARBA" id="ARBA00023065"/>
    </source>
</evidence>
<dbReference type="KEGG" id="aact:ACT75_02545"/>
<evidence type="ECO:0000256" key="11">
    <source>
        <dbReference type="SAM" id="SignalP"/>
    </source>
</evidence>
<evidence type="ECO:0000256" key="1">
    <source>
        <dbReference type="ARBA" id="ARBA00004571"/>
    </source>
</evidence>
<evidence type="ECO:0000313" key="17">
    <source>
        <dbReference type="Proteomes" id="UP000226080"/>
    </source>
</evidence>
<dbReference type="Gene3D" id="2.40.160.10">
    <property type="entry name" value="Porin"/>
    <property type="match status" value="1"/>
</dbReference>
<evidence type="ECO:0000259" key="12">
    <source>
        <dbReference type="Pfam" id="PF13609"/>
    </source>
</evidence>
<evidence type="ECO:0000256" key="4">
    <source>
        <dbReference type="ARBA" id="ARBA00022452"/>
    </source>
</evidence>
<evidence type="ECO:0000256" key="10">
    <source>
        <dbReference type="ARBA" id="ARBA00023237"/>
    </source>
</evidence>
<dbReference type="GO" id="GO:0034220">
    <property type="term" value="P:monoatomic ion transmembrane transport"/>
    <property type="evidence" value="ECO:0007669"/>
    <property type="project" value="InterPro"/>
</dbReference>
<organism evidence="15 18">
    <name type="scientific">Aggregatibacter actinomycetemcomitans</name>
    <name type="common">Actinobacillus actinomycetemcomitans</name>
    <name type="synonym">Haemophilus actinomycetemcomitans</name>
    <dbReference type="NCBI Taxonomy" id="714"/>
    <lineage>
        <taxon>Bacteria</taxon>
        <taxon>Pseudomonadati</taxon>
        <taxon>Pseudomonadota</taxon>
        <taxon>Gammaproteobacteria</taxon>
        <taxon>Pasteurellales</taxon>
        <taxon>Pasteurellaceae</taxon>
        <taxon>Aggregatibacter</taxon>
    </lineage>
</organism>
<dbReference type="InterPro" id="IPR033900">
    <property type="entry name" value="Gram_neg_porin_domain"/>
</dbReference>
<proteinExistence type="inferred from homology"/>
<evidence type="ECO:0000256" key="9">
    <source>
        <dbReference type="ARBA" id="ARBA00023136"/>
    </source>
</evidence>
<dbReference type="AlphaFoldDB" id="A0A142FYJ6"/>
<keyword evidence="7" id="KW-0406">Ion transport</keyword>
<gene>
    <name evidence="13" type="ORF">ACT75_02545</name>
    <name evidence="14" type="ORF">CQR80_00765</name>
    <name evidence="15" type="ORF">FXB79_01575</name>
</gene>
<keyword evidence="3" id="KW-0813">Transport</keyword>
<feature type="signal peptide" evidence="11">
    <location>
        <begin position="1"/>
        <end position="21"/>
    </location>
</feature>
<dbReference type="GO" id="GO:0046930">
    <property type="term" value="C:pore complex"/>
    <property type="evidence" value="ECO:0007669"/>
    <property type="project" value="UniProtKB-KW"/>
</dbReference>
<evidence type="ECO:0000313" key="15">
    <source>
        <dbReference type="EMBL" id="TYA39914.1"/>
    </source>
</evidence>
<evidence type="ECO:0000256" key="3">
    <source>
        <dbReference type="ARBA" id="ARBA00022448"/>
    </source>
</evidence>
<feature type="domain" description="Porin" evidence="12">
    <location>
        <begin position="8"/>
        <end position="332"/>
    </location>
</feature>
<dbReference type="InterPro" id="IPR001897">
    <property type="entry name" value="Porin_gammaproteobac"/>
</dbReference>
<keyword evidence="17" id="KW-1185">Reference proteome</keyword>
<dbReference type="Pfam" id="PF13609">
    <property type="entry name" value="Porin_4"/>
    <property type="match status" value="1"/>
</dbReference>
<evidence type="ECO:0000313" key="18">
    <source>
        <dbReference type="Proteomes" id="UP000323012"/>
    </source>
</evidence>
<dbReference type="OrthoDB" id="784582at2"/>
<reference evidence="13 16" key="1">
    <citation type="submission" date="2015-10" db="EMBL/GenBank/DDBJ databases">
        <title>Tn-seq of a polymicrobial infection.</title>
        <authorList>
            <person name="Stacy A."/>
            <person name="Rumbaugh K.P."/>
            <person name="Whiteley M."/>
        </authorList>
    </citation>
    <scope>NUCLEOTIDE SEQUENCE [LARGE SCALE GENOMIC DNA]</scope>
    <source>
        <strain evidence="13 16">624</strain>
    </source>
</reference>
<dbReference type="EMBL" id="PCGW01000001">
    <property type="protein sequence ID" value="PHO21658.1"/>
    <property type="molecule type" value="Genomic_DNA"/>
</dbReference>
<comment type="similarity">
    <text evidence="2">Belongs to the Gram-negative porin family.</text>
</comment>
<reference evidence="15 18" key="3">
    <citation type="submission" date="2019-08" db="EMBL/GenBank/DDBJ databases">
        <title>Whole genome sequencing of Aggregatibacter actinomycetemcomitans cultured from blood stream infections in Denmark reveals a novel phylogenetic lineage expressing serotype a membrane O polysaccharide.</title>
        <authorList>
            <person name="Nedergaard S."/>
            <person name="Kobel C.M."/>
            <person name="Nielsen M.B."/>
            <person name="Moeller R.T."/>
            <person name="Jensen A.B."/>
            <person name="Noerskov-Lauritsen N."/>
        </authorList>
    </citation>
    <scope>NUCLEOTIDE SEQUENCE [LARGE SCALE GENOMIC DNA]</scope>
    <source>
        <strain evidence="15 18">PN_563</strain>
    </source>
</reference>
<dbReference type="GO" id="GO:0009279">
    <property type="term" value="C:cell outer membrane"/>
    <property type="evidence" value="ECO:0007669"/>
    <property type="project" value="UniProtKB-SubCell"/>
</dbReference>
<comment type="subcellular location">
    <subcellularLocation>
        <location evidence="1">Cell outer membrane</location>
        <topology evidence="1">Multi-pass membrane protein</topology>
    </subcellularLocation>
</comment>
<dbReference type="EMBL" id="CP012959">
    <property type="protein sequence ID" value="AMQ93476.1"/>
    <property type="molecule type" value="Genomic_DNA"/>
</dbReference>
<dbReference type="Proteomes" id="UP000226080">
    <property type="component" value="Unassembled WGS sequence"/>
</dbReference>
<dbReference type="OMA" id="FMNGRST"/>
<evidence type="ECO:0000256" key="6">
    <source>
        <dbReference type="ARBA" id="ARBA00022729"/>
    </source>
</evidence>
<accession>A0A142FYJ6</accession>
<feature type="chain" id="PRO_5014247101" evidence="11">
    <location>
        <begin position="22"/>
        <end position="350"/>
    </location>
</feature>
<dbReference type="SUPFAM" id="SSF56935">
    <property type="entry name" value="Porins"/>
    <property type="match status" value="1"/>
</dbReference>